<dbReference type="InParanoid" id="A0A3Q7HBT1"/>
<dbReference type="PaxDb" id="4081-Solyc05g023870.1.1"/>
<organism evidence="1">
    <name type="scientific">Solanum lycopersicum</name>
    <name type="common">Tomato</name>
    <name type="synonym">Lycopersicon esculentum</name>
    <dbReference type="NCBI Taxonomy" id="4081"/>
    <lineage>
        <taxon>Eukaryota</taxon>
        <taxon>Viridiplantae</taxon>
        <taxon>Streptophyta</taxon>
        <taxon>Embryophyta</taxon>
        <taxon>Tracheophyta</taxon>
        <taxon>Spermatophyta</taxon>
        <taxon>Magnoliopsida</taxon>
        <taxon>eudicotyledons</taxon>
        <taxon>Gunneridae</taxon>
        <taxon>Pentapetalae</taxon>
        <taxon>asterids</taxon>
        <taxon>lamiids</taxon>
        <taxon>Solanales</taxon>
        <taxon>Solanaceae</taxon>
        <taxon>Solanoideae</taxon>
        <taxon>Solaneae</taxon>
        <taxon>Solanum</taxon>
        <taxon>Solanum subgen. Lycopersicon</taxon>
    </lineage>
</organism>
<proteinExistence type="predicted"/>
<reference evidence="1" key="2">
    <citation type="submission" date="2019-01" db="UniProtKB">
        <authorList>
            <consortium name="EnsemblPlants"/>
        </authorList>
    </citation>
    <scope>IDENTIFICATION</scope>
    <source>
        <strain evidence="1">cv. Heinz 1706</strain>
    </source>
</reference>
<reference evidence="1" key="1">
    <citation type="journal article" date="2012" name="Nature">
        <title>The tomato genome sequence provides insights into fleshy fruit evolution.</title>
        <authorList>
            <consortium name="Tomato Genome Consortium"/>
        </authorList>
    </citation>
    <scope>NUCLEOTIDE SEQUENCE [LARGE SCALE GENOMIC DNA]</scope>
    <source>
        <strain evidence="1">cv. Heinz 1706</strain>
    </source>
</reference>
<accession>A0A3Q7HBT1</accession>
<keyword evidence="2" id="KW-1185">Reference proteome</keyword>
<dbReference type="EnsemblPlants" id="Solyc05g023870.1.1">
    <property type="protein sequence ID" value="Solyc05g023870.1.1.1"/>
    <property type="gene ID" value="Solyc05g023870.1"/>
</dbReference>
<dbReference type="Proteomes" id="UP000004994">
    <property type="component" value="Chromosome 5"/>
</dbReference>
<protein>
    <submittedName>
        <fullName evidence="1">Uncharacterized protein</fullName>
    </submittedName>
</protein>
<name>A0A3Q7HBT1_SOLLC</name>
<sequence>MKFATFLASYYRSILGIPTLIPIPLLVEKEQYTNLEISSFESSAYANVLRNCTKNTDFIIGKELDCDVLKRGGWLDLFGKNNLVNLYVKSELLLFSVQLCHEMPT</sequence>
<evidence type="ECO:0000313" key="2">
    <source>
        <dbReference type="Proteomes" id="UP000004994"/>
    </source>
</evidence>
<dbReference type="Gramene" id="Solyc05g023870.1.1">
    <property type="protein sequence ID" value="Solyc05g023870.1.1.1"/>
    <property type="gene ID" value="Solyc05g023870.1"/>
</dbReference>
<evidence type="ECO:0000313" key="1">
    <source>
        <dbReference type="EnsemblPlants" id="Solyc05g023870.1.1.1"/>
    </source>
</evidence>
<dbReference type="AlphaFoldDB" id="A0A3Q7HBT1"/>